<dbReference type="Proteomes" id="UP001595851">
    <property type="component" value="Unassembled WGS sequence"/>
</dbReference>
<feature type="transmembrane region" description="Helical" evidence="1">
    <location>
        <begin position="268"/>
        <end position="288"/>
    </location>
</feature>
<keyword evidence="1" id="KW-1133">Transmembrane helix</keyword>
<protein>
    <submittedName>
        <fullName evidence="2">Uncharacterized protein</fullName>
    </submittedName>
</protein>
<gene>
    <name evidence="2" type="ORF">ACFOY2_47935</name>
</gene>
<dbReference type="RefSeq" id="WP_379534837.1">
    <property type="nucleotide sequence ID" value="NZ_JBHSBI010000039.1"/>
</dbReference>
<accession>A0ABV8GM64</accession>
<feature type="transmembrane region" description="Helical" evidence="1">
    <location>
        <begin position="201"/>
        <end position="218"/>
    </location>
</feature>
<name>A0ABV8GM64_9ACTN</name>
<feature type="transmembrane region" description="Helical" evidence="1">
    <location>
        <begin position="120"/>
        <end position="141"/>
    </location>
</feature>
<feature type="transmembrane region" description="Helical" evidence="1">
    <location>
        <begin position="76"/>
        <end position="100"/>
    </location>
</feature>
<comment type="caution">
    <text evidence="2">The sequence shown here is derived from an EMBL/GenBank/DDBJ whole genome shotgun (WGS) entry which is preliminary data.</text>
</comment>
<feature type="transmembrane region" description="Helical" evidence="1">
    <location>
        <begin position="230"/>
        <end position="248"/>
    </location>
</feature>
<feature type="transmembrane region" description="Helical" evidence="1">
    <location>
        <begin position="43"/>
        <end position="64"/>
    </location>
</feature>
<feature type="transmembrane region" description="Helical" evidence="1">
    <location>
        <begin position="12"/>
        <end position="31"/>
    </location>
</feature>
<sequence length="301" mass="32420">MNMHRLVLLRRAAGFTAAGAMSLYLLVKLVWIALELFHGTSDWVLLNAVTVVMALVGGALGLALAQSWGTRSPTWLVLPACWIAGGFLVSMLPFMVASGVLAPSAPEPADDASMPAWETVLIGVGFAAMAVALVVGLPLFLRERWPHAFTGRVGRDRADARTAWILLPLTALGALWVYWAAGGTAGLDPAAEALWDVNARLLVANSALWAVAGAWSMWTLGRWGSGRGRVWLPMALGFVASGSLFSWGGWKLLWLLLPGMYQPVEHRWVAVTEHGVAIVTGAAVLLVLTRVYRRRACDPIY</sequence>
<evidence type="ECO:0000313" key="3">
    <source>
        <dbReference type="Proteomes" id="UP001595851"/>
    </source>
</evidence>
<dbReference type="EMBL" id="JBHSBI010000039">
    <property type="protein sequence ID" value="MFC4015018.1"/>
    <property type="molecule type" value="Genomic_DNA"/>
</dbReference>
<evidence type="ECO:0000313" key="2">
    <source>
        <dbReference type="EMBL" id="MFC4015018.1"/>
    </source>
</evidence>
<keyword evidence="1" id="KW-0812">Transmembrane</keyword>
<proteinExistence type="predicted"/>
<reference evidence="3" key="1">
    <citation type="journal article" date="2019" name="Int. J. Syst. Evol. Microbiol.">
        <title>The Global Catalogue of Microorganisms (GCM) 10K type strain sequencing project: providing services to taxonomists for standard genome sequencing and annotation.</title>
        <authorList>
            <consortium name="The Broad Institute Genomics Platform"/>
            <consortium name="The Broad Institute Genome Sequencing Center for Infectious Disease"/>
            <person name="Wu L."/>
            <person name="Ma J."/>
        </authorList>
    </citation>
    <scope>NUCLEOTIDE SEQUENCE [LARGE SCALE GENOMIC DNA]</scope>
    <source>
        <strain evidence="3">TBRC 1276</strain>
    </source>
</reference>
<evidence type="ECO:0000256" key="1">
    <source>
        <dbReference type="SAM" id="Phobius"/>
    </source>
</evidence>
<keyword evidence="3" id="KW-1185">Reference proteome</keyword>
<feature type="transmembrane region" description="Helical" evidence="1">
    <location>
        <begin position="162"/>
        <end position="181"/>
    </location>
</feature>
<keyword evidence="1" id="KW-0472">Membrane</keyword>
<organism evidence="2 3">
    <name type="scientific">Nonomuraea purpurea</name>
    <dbReference type="NCBI Taxonomy" id="1849276"/>
    <lineage>
        <taxon>Bacteria</taxon>
        <taxon>Bacillati</taxon>
        <taxon>Actinomycetota</taxon>
        <taxon>Actinomycetes</taxon>
        <taxon>Streptosporangiales</taxon>
        <taxon>Streptosporangiaceae</taxon>
        <taxon>Nonomuraea</taxon>
    </lineage>
</organism>